<evidence type="ECO:0000313" key="1">
    <source>
        <dbReference type="EMBL" id="KAJ9051151.1"/>
    </source>
</evidence>
<name>A0ACC2RM43_9FUNG</name>
<accession>A0ACC2RM43</accession>
<dbReference type="Proteomes" id="UP001165960">
    <property type="component" value="Unassembled WGS sequence"/>
</dbReference>
<protein>
    <submittedName>
        <fullName evidence="1">Uncharacterized protein</fullName>
    </submittedName>
</protein>
<proteinExistence type="predicted"/>
<keyword evidence="2" id="KW-1185">Reference proteome</keyword>
<dbReference type="EMBL" id="QTSX02007121">
    <property type="protein sequence ID" value="KAJ9051151.1"/>
    <property type="molecule type" value="Genomic_DNA"/>
</dbReference>
<gene>
    <name evidence="1" type="ORF">DSO57_1007303</name>
</gene>
<sequence length="345" mass="39487">MGFFIPSRISNQLHAIVFHINRSSDNFSKGPWSLKESEALKEAVTKLDQSHSCLKRRPQGFWSEVSKRVSTRNSRQCFTHWSSVFSSKDTRRRPFTLDEDLAILGLPEDVPSSVIKRALPGRTILQFRTRRRAITSGIIPWSTLDLEKLETCVEAHGPSNFTKISKLVKSQSSFRCTGRWVPNRYTSGLNKGNLNGDFTLDEKIIFSRLSFFLGKISGVLLFFPGRTYHQLYRFSTSLFKHKMYTEKFSGEGLYKLFDLFLANGFDWENIVKEFPSNVSSSECATLIKYVVASKGARYIPPNILEALSIKYFQCISIGQPDKPHARRSNAARSQHKTFLENNYIL</sequence>
<organism evidence="1 2">
    <name type="scientific">Entomophthora muscae</name>
    <dbReference type="NCBI Taxonomy" id="34485"/>
    <lineage>
        <taxon>Eukaryota</taxon>
        <taxon>Fungi</taxon>
        <taxon>Fungi incertae sedis</taxon>
        <taxon>Zoopagomycota</taxon>
        <taxon>Entomophthoromycotina</taxon>
        <taxon>Entomophthoromycetes</taxon>
        <taxon>Entomophthorales</taxon>
        <taxon>Entomophthoraceae</taxon>
        <taxon>Entomophthora</taxon>
    </lineage>
</organism>
<comment type="caution">
    <text evidence="1">The sequence shown here is derived from an EMBL/GenBank/DDBJ whole genome shotgun (WGS) entry which is preliminary data.</text>
</comment>
<evidence type="ECO:0000313" key="2">
    <source>
        <dbReference type="Proteomes" id="UP001165960"/>
    </source>
</evidence>
<reference evidence="1" key="1">
    <citation type="submission" date="2022-04" db="EMBL/GenBank/DDBJ databases">
        <title>Genome of the entomopathogenic fungus Entomophthora muscae.</title>
        <authorList>
            <person name="Elya C."/>
            <person name="Lovett B.R."/>
            <person name="Lee E."/>
            <person name="Macias A.M."/>
            <person name="Hajek A.E."/>
            <person name="De Bivort B.L."/>
            <person name="Kasson M.T."/>
            <person name="De Fine Licht H.H."/>
            <person name="Stajich J.E."/>
        </authorList>
    </citation>
    <scope>NUCLEOTIDE SEQUENCE</scope>
    <source>
        <strain evidence="1">Berkeley</strain>
    </source>
</reference>